<dbReference type="Gene3D" id="1.10.10.10">
    <property type="entry name" value="Winged helix-like DNA-binding domain superfamily/Winged helix DNA-binding domain"/>
    <property type="match status" value="1"/>
</dbReference>
<dbReference type="STRING" id="1193502.SHALO_1857"/>
<dbReference type="KEGG" id="shal:SHALO_1857"/>
<proteinExistence type="predicted"/>
<sequence>MKILLLEDDILLNESITKYLTTIGHAMTSVRDGNACLSILEKERFDLLVFDINVPNMDGLSILETLHAQKKVMPVIFISALIDIEDISRAFELGCFDYLKKPFHLKELNIRIDRISKTLKKERHHKRLSASYSFDCDAMTLYFHEEPQVLSKRQLQIIQFLTHNRGFVCSYDMFREDVWNDFDMDVDDATIRTEINRLKNHLKEDFITNIRGIGYMVKTPSM</sequence>
<dbReference type="GO" id="GO:0006355">
    <property type="term" value="P:regulation of DNA-templated transcription"/>
    <property type="evidence" value="ECO:0007669"/>
    <property type="project" value="InterPro"/>
</dbReference>
<dbReference type="InterPro" id="IPR001789">
    <property type="entry name" value="Sig_transdc_resp-reg_receiver"/>
</dbReference>
<evidence type="ECO:0000256" key="7">
    <source>
        <dbReference type="PROSITE-ProRule" id="PRU01091"/>
    </source>
</evidence>
<dbReference type="PATRIC" id="fig|1193502.14.peg.1888"/>
<evidence type="ECO:0000256" key="2">
    <source>
        <dbReference type="ARBA" id="ARBA00023012"/>
    </source>
</evidence>
<feature type="domain" description="OmpR/PhoB-type" evidence="9">
    <location>
        <begin position="120"/>
        <end position="219"/>
    </location>
</feature>
<evidence type="ECO:0000256" key="6">
    <source>
        <dbReference type="PROSITE-ProRule" id="PRU00169"/>
    </source>
</evidence>
<keyword evidence="11" id="KW-1185">Reference proteome</keyword>
<dbReference type="Gene3D" id="3.40.50.2300">
    <property type="match status" value="1"/>
</dbReference>
<dbReference type="PANTHER" id="PTHR48111:SF1">
    <property type="entry name" value="TWO-COMPONENT RESPONSE REGULATOR ORR33"/>
    <property type="match status" value="1"/>
</dbReference>
<dbReference type="GO" id="GO:0032993">
    <property type="term" value="C:protein-DNA complex"/>
    <property type="evidence" value="ECO:0007669"/>
    <property type="project" value="TreeGrafter"/>
</dbReference>
<keyword evidence="3" id="KW-0805">Transcription regulation</keyword>
<dbReference type="InterPro" id="IPR001867">
    <property type="entry name" value="OmpR/PhoB-type_DNA-bd"/>
</dbReference>
<organism evidence="10 11">
    <name type="scientific">Sulfurospirillum halorespirans DSM 13726</name>
    <dbReference type="NCBI Taxonomy" id="1193502"/>
    <lineage>
        <taxon>Bacteria</taxon>
        <taxon>Pseudomonadati</taxon>
        <taxon>Campylobacterota</taxon>
        <taxon>Epsilonproteobacteria</taxon>
        <taxon>Campylobacterales</taxon>
        <taxon>Sulfurospirillaceae</taxon>
        <taxon>Sulfurospirillum</taxon>
    </lineage>
</organism>
<dbReference type="SUPFAM" id="SSF52172">
    <property type="entry name" value="CheY-like"/>
    <property type="match status" value="1"/>
</dbReference>
<feature type="modified residue" description="4-aspartylphosphate" evidence="6">
    <location>
        <position position="51"/>
    </location>
</feature>
<dbReference type="Proteomes" id="UP000094609">
    <property type="component" value="Chromosome"/>
</dbReference>
<dbReference type="CDD" id="cd00383">
    <property type="entry name" value="trans_reg_C"/>
    <property type="match status" value="1"/>
</dbReference>
<dbReference type="Pfam" id="PF00072">
    <property type="entry name" value="Response_reg"/>
    <property type="match status" value="1"/>
</dbReference>
<evidence type="ECO:0000256" key="3">
    <source>
        <dbReference type="ARBA" id="ARBA00023015"/>
    </source>
</evidence>
<keyword evidence="5" id="KW-0804">Transcription</keyword>
<dbReference type="InterPro" id="IPR036388">
    <property type="entry name" value="WH-like_DNA-bd_sf"/>
</dbReference>
<evidence type="ECO:0000256" key="4">
    <source>
        <dbReference type="ARBA" id="ARBA00023125"/>
    </source>
</evidence>
<evidence type="ECO:0000259" key="8">
    <source>
        <dbReference type="PROSITE" id="PS50110"/>
    </source>
</evidence>
<evidence type="ECO:0000256" key="1">
    <source>
        <dbReference type="ARBA" id="ARBA00022553"/>
    </source>
</evidence>
<evidence type="ECO:0000313" key="11">
    <source>
        <dbReference type="Proteomes" id="UP000094609"/>
    </source>
</evidence>
<dbReference type="InterPro" id="IPR011006">
    <property type="entry name" value="CheY-like_superfamily"/>
</dbReference>
<evidence type="ECO:0000256" key="5">
    <source>
        <dbReference type="ARBA" id="ARBA00023163"/>
    </source>
</evidence>
<dbReference type="InterPro" id="IPR039420">
    <property type="entry name" value="WalR-like"/>
</dbReference>
<name>A0A1D7TKV1_9BACT</name>
<protein>
    <submittedName>
        <fullName evidence="10">Response regulator</fullName>
    </submittedName>
</protein>
<dbReference type="PROSITE" id="PS50110">
    <property type="entry name" value="RESPONSE_REGULATORY"/>
    <property type="match status" value="1"/>
</dbReference>
<keyword evidence="2" id="KW-0902">Two-component regulatory system</keyword>
<keyword evidence="4 7" id="KW-0238">DNA-binding</keyword>
<dbReference type="PANTHER" id="PTHR48111">
    <property type="entry name" value="REGULATOR OF RPOS"/>
    <property type="match status" value="1"/>
</dbReference>
<dbReference type="RefSeq" id="WP_069478286.1">
    <property type="nucleotide sequence ID" value="NZ_CP017111.1"/>
</dbReference>
<dbReference type="EMBL" id="CP017111">
    <property type="protein sequence ID" value="AOO65628.1"/>
    <property type="molecule type" value="Genomic_DNA"/>
</dbReference>
<evidence type="ECO:0000259" key="9">
    <source>
        <dbReference type="PROSITE" id="PS51755"/>
    </source>
</evidence>
<dbReference type="Pfam" id="PF00486">
    <property type="entry name" value="Trans_reg_C"/>
    <property type="match status" value="1"/>
</dbReference>
<gene>
    <name evidence="10" type="ORF">SHALO_1857</name>
</gene>
<dbReference type="GO" id="GO:0000976">
    <property type="term" value="F:transcription cis-regulatory region binding"/>
    <property type="evidence" value="ECO:0007669"/>
    <property type="project" value="TreeGrafter"/>
</dbReference>
<dbReference type="SMART" id="SM00862">
    <property type="entry name" value="Trans_reg_C"/>
    <property type="match status" value="1"/>
</dbReference>
<accession>A0A1D7TKV1</accession>
<dbReference type="AlphaFoldDB" id="A0A1D7TKV1"/>
<dbReference type="GO" id="GO:0005829">
    <property type="term" value="C:cytosol"/>
    <property type="evidence" value="ECO:0007669"/>
    <property type="project" value="TreeGrafter"/>
</dbReference>
<feature type="DNA-binding region" description="OmpR/PhoB-type" evidence="7">
    <location>
        <begin position="120"/>
        <end position="219"/>
    </location>
</feature>
<dbReference type="PROSITE" id="PS51755">
    <property type="entry name" value="OMPR_PHOB"/>
    <property type="match status" value="1"/>
</dbReference>
<dbReference type="SMART" id="SM00448">
    <property type="entry name" value="REC"/>
    <property type="match status" value="1"/>
</dbReference>
<keyword evidence="1 6" id="KW-0597">Phosphoprotein</keyword>
<evidence type="ECO:0000313" key="10">
    <source>
        <dbReference type="EMBL" id="AOO65628.1"/>
    </source>
</evidence>
<dbReference type="GO" id="GO:0000156">
    <property type="term" value="F:phosphorelay response regulator activity"/>
    <property type="evidence" value="ECO:0007669"/>
    <property type="project" value="TreeGrafter"/>
</dbReference>
<feature type="domain" description="Response regulatory" evidence="8">
    <location>
        <begin position="2"/>
        <end position="116"/>
    </location>
</feature>
<reference evidence="11" key="1">
    <citation type="submission" date="2016-08" db="EMBL/GenBank/DDBJ databases">
        <title>Complete genome sequence of the organohalide-respiring Epsilonproteobacterium Sulfurospirillum halorespirans.</title>
        <authorList>
            <person name="Goris T."/>
            <person name="Zimmermann J."/>
            <person name="Schenz B."/>
            <person name="Lemos M."/>
            <person name="Hackermueller J."/>
            <person name="Diekert G."/>
        </authorList>
    </citation>
    <scope>NUCLEOTIDE SEQUENCE [LARGE SCALE GENOMIC DNA]</scope>
    <source>
        <strain>DSM 13726</strain>
        <strain evidence="11">PCE-M2</strain>
    </source>
</reference>